<sequence>MNVKNMAARANGSLWMGQMTLLLYLYLAPPAHLRLPVSSPYYQRLLEGRKTQLTEGHLTLTNIPLHGKGIGLPPVKSPPLNLQCPLPSHLYLRPQHHQHQHQQQHHQQHQQHPQAQTAQASPLDPEGLPQEDQETQEDLSVTSPTQDDPVTVTVTVGLPRGSELVFTFQLS</sequence>
<protein>
    <submittedName>
        <fullName evidence="2">E4 protein</fullName>
    </submittedName>
</protein>
<gene>
    <name evidence="2" type="primary">E4</name>
</gene>
<evidence type="ECO:0000256" key="1">
    <source>
        <dbReference type="SAM" id="MobiDB-lite"/>
    </source>
</evidence>
<proteinExistence type="predicted"/>
<dbReference type="KEGG" id="vg:13097028"/>
<feature type="region of interest" description="Disordered" evidence="1">
    <location>
        <begin position="94"/>
        <end position="152"/>
    </location>
</feature>
<dbReference type="RefSeq" id="YP_006470631.1">
    <property type="nucleotide sequence ID" value="NC_018075.1"/>
</dbReference>
<reference evidence="2 3" key="1">
    <citation type="journal article" date="2011" name="Mol. Phylogenet. Evol.">
        <title>Modular organizations of novel cetacean papillomaviruses.</title>
        <authorList>
            <person name="Gottschling M."/>
            <person name="Bravo I.G."/>
            <person name="Schulz E."/>
            <person name="Bracho M.A."/>
            <person name="Deaville R."/>
            <person name="Jepson P.D."/>
            <person name="Bressem M.F."/>
            <person name="Stockfleth E."/>
            <person name="Nindl I."/>
        </authorList>
    </citation>
    <scope>NUCLEOTIDE SEQUENCE [LARGE SCALE GENOMIC DNA]</scope>
</reference>
<evidence type="ECO:0000313" key="3">
    <source>
        <dbReference type="Proteomes" id="UP000102623"/>
    </source>
</evidence>
<feature type="compositionally biased region" description="Low complexity" evidence="1">
    <location>
        <begin position="110"/>
        <end position="120"/>
    </location>
</feature>
<name>F2VIR5_9PAPI</name>
<dbReference type="Proteomes" id="UP000102623">
    <property type="component" value="Segment"/>
</dbReference>
<feature type="non-terminal residue" evidence="2">
    <location>
        <position position="1"/>
    </location>
</feature>
<dbReference type="EMBL" id="GU117622">
    <property type="protein sequence ID" value="ADJ96350.1"/>
    <property type="molecule type" value="Genomic_DNA"/>
</dbReference>
<evidence type="ECO:0000313" key="2">
    <source>
        <dbReference type="EMBL" id="ADJ96350.1"/>
    </source>
</evidence>
<organism evidence="2 3">
    <name type="scientific">Phocoena phocoena papillomavirus 2</name>
    <dbReference type="NCBI Taxonomy" id="706526"/>
    <lineage>
        <taxon>Viruses</taxon>
        <taxon>Monodnaviria</taxon>
        <taxon>Shotokuvirae</taxon>
        <taxon>Cossaviricota</taxon>
        <taxon>Papovaviricetes</taxon>
        <taxon>Zurhausenvirales</taxon>
        <taxon>Papillomaviridae</taxon>
        <taxon>Firstpapillomavirinae</taxon>
        <taxon>Upsilonpapillomavirus</taxon>
        <taxon>Upsilonpapillomavirus 3</taxon>
    </lineage>
</organism>
<dbReference type="GeneID" id="13097028"/>
<feature type="compositionally biased region" description="Basic residues" evidence="1">
    <location>
        <begin position="94"/>
        <end position="109"/>
    </location>
</feature>
<keyword evidence="3" id="KW-1185">Reference proteome</keyword>
<feature type="compositionally biased region" description="Low complexity" evidence="1">
    <location>
        <begin position="141"/>
        <end position="152"/>
    </location>
</feature>
<accession>F2VIR5</accession>